<dbReference type="GO" id="GO:0005524">
    <property type="term" value="F:ATP binding"/>
    <property type="evidence" value="ECO:0007669"/>
    <property type="project" value="UniProtKB-KW"/>
</dbReference>
<dbReference type="CDD" id="cd03341">
    <property type="entry name" value="TCP1_theta"/>
    <property type="match status" value="1"/>
</dbReference>
<reference evidence="12" key="1">
    <citation type="submission" date="2025-08" db="UniProtKB">
        <authorList>
            <consortium name="RefSeq"/>
        </authorList>
    </citation>
    <scope>IDENTIFICATION</scope>
</reference>
<keyword evidence="6 9" id="KW-0067">ATP-binding</keyword>
<dbReference type="SUPFAM" id="SSF48592">
    <property type="entry name" value="GroEL equatorial domain-like"/>
    <property type="match status" value="1"/>
</dbReference>
<dbReference type="AlphaFoldDB" id="A0A6J0TXX6"/>
<dbReference type="Gene3D" id="3.30.260.10">
    <property type="entry name" value="TCP-1-like chaperonin intermediate domain"/>
    <property type="match status" value="1"/>
</dbReference>
<keyword evidence="4" id="KW-0963">Cytoplasm</keyword>
<dbReference type="InterPro" id="IPR002423">
    <property type="entry name" value="Cpn60/GroEL/TCP-1"/>
</dbReference>
<evidence type="ECO:0000256" key="3">
    <source>
        <dbReference type="ARBA" id="ARBA00016981"/>
    </source>
</evidence>
<dbReference type="RefSeq" id="XP_020651880.1">
    <property type="nucleotide sequence ID" value="XM_020796221.2"/>
</dbReference>
<dbReference type="InterPro" id="IPR027410">
    <property type="entry name" value="TCP-1-like_intermed_sf"/>
</dbReference>
<gene>
    <name evidence="12" type="primary">CCT8</name>
</gene>
<proteinExistence type="inferred from homology"/>
<dbReference type="PROSITE" id="PS00750">
    <property type="entry name" value="TCP1_1"/>
    <property type="match status" value="1"/>
</dbReference>
<dbReference type="InterPro" id="IPR027409">
    <property type="entry name" value="GroEL-like_apical_dom_sf"/>
</dbReference>
<dbReference type="InterPro" id="IPR027413">
    <property type="entry name" value="GROEL-like_equatorial_sf"/>
</dbReference>
<dbReference type="Proteomes" id="UP001652642">
    <property type="component" value="Chromosome 3"/>
</dbReference>
<evidence type="ECO:0000313" key="12">
    <source>
        <dbReference type="RefSeq" id="XP_020651880.1"/>
    </source>
</evidence>
<dbReference type="GO" id="GO:0005737">
    <property type="term" value="C:cytoplasm"/>
    <property type="evidence" value="ECO:0007669"/>
    <property type="project" value="UniProtKB-SubCell"/>
</dbReference>
<organism evidence="11 12">
    <name type="scientific">Pogona vitticeps</name>
    <name type="common">central bearded dragon</name>
    <dbReference type="NCBI Taxonomy" id="103695"/>
    <lineage>
        <taxon>Eukaryota</taxon>
        <taxon>Metazoa</taxon>
        <taxon>Chordata</taxon>
        <taxon>Craniata</taxon>
        <taxon>Vertebrata</taxon>
        <taxon>Euteleostomi</taxon>
        <taxon>Lepidosauria</taxon>
        <taxon>Squamata</taxon>
        <taxon>Bifurcata</taxon>
        <taxon>Unidentata</taxon>
        <taxon>Episquamata</taxon>
        <taxon>Toxicofera</taxon>
        <taxon>Iguania</taxon>
        <taxon>Acrodonta</taxon>
        <taxon>Agamidae</taxon>
        <taxon>Amphibolurinae</taxon>
        <taxon>Pogona</taxon>
    </lineage>
</organism>
<evidence type="ECO:0000256" key="5">
    <source>
        <dbReference type="ARBA" id="ARBA00022741"/>
    </source>
</evidence>
<dbReference type="GO" id="GO:0051082">
    <property type="term" value="F:unfolded protein binding"/>
    <property type="evidence" value="ECO:0007669"/>
    <property type="project" value="InterPro"/>
</dbReference>
<evidence type="ECO:0000256" key="4">
    <source>
        <dbReference type="ARBA" id="ARBA00022490"/>
    </source>
</evidence>
<evidence type="ECO:0000256" key="7">
    <source>
        <dbReference type="ARBA" id="ARBA00023186"/>
    </source>
</evidence>
<dbReference type="CTD" id="10694"/>
<dbReference type="SUPFAM" id="SSF54849">
    <property type="entry name" value="GroEL-intermediate domain like"/>
    <property type="match status" value="1"/>
</dbReference>
<dbReference type="GeneID" id="110080377"/>
<keyword evidence="11" id="KW-1185">Reference proteome</keyword>
<name>A0A6J0TXX6_9SAUR</name>
<dbReference type="NCBIfam" id="TIGR02346">
    <property type="entry name" value="chap_CCT_theta"/>
    <property type="match status" value="1"/>
</dbReference>
<dbReference type="Pfam" id="PF00118">
    <property type="entry name" value="Cpn60_TCP1"/>
    <property type="match status" value="1"/>
</dbReference>
<evidence type="ECO:0000313" key="11">
    <source>
        <dbReference type="Proteomes" id="UP001652642"/>
    </source>
</evidence>
<feature type="region of interest" description="Disordered" evidence="10">
    <location>
        <begin position="529"/>
        <end position="548"/>
    </location>
</feature>
<comment type="similarity">
    <text evidence="2 9">Belongs to the TCP-1 chaperonin family.</text>
</comment>
<keyword evidence="5 9" id="KW-0547">Nucleotide-binding</keyword>
<dbReference type="PANTHER" id="PTHR11353">
    <property type="entry name" value="CHAPERONIN"/>
    <property type="match status" value="1"/>
</dbReference>
<evidence type="ECO:0000256" key="1">
    <source>
        <dbReference type="ARBA" id="ARBA00004496"/>
    </source>
</evidence>
<evidence type="ECO:0000256" key="6">
    <source>
        <dbReference type="ARBA" id="ARBA00022840"/>
    </source>
</evidence>
<dbReference type="Gene3D" id="1.10.560.10">
    <property type="entry name" value="GroEL-like equatorial domain"/>
    <property type="match status" value="1"/>
</dbReference>
<dbReference type="GO" id="GO:0140662">
    <property type="term" value="F:ATP-dependent protein folding chaperone"/>
    <property type="evidence" value="ECO:0007669"/>
    <property type="project" value="InterPro"/>
</dbReference>
<dbReference type="GO" id="GO:0016887">
    <property type="term" value="F:ATP hydrolysis activity"/>
    <property type="evidence" value="ECO:0007669"/>
    <property type="project" value="InterPro"/>
</dbReference>
<dbReference type="FunFam" id="3.50.7.10:FF:000008">
    <property type="entry name" value="T-complex protein 1 subunit theta"/>
    <property type="match status" value="1"/>
</dbReference>
<evidence type="ECO:0000256" key="10">
    <source>
        <dbReference type="SAM" id="MobiDB-lite"/>
    </source>
</evidence>
<dbReference type="PRINTS" id="PR00304">
    <property type="entry name" value="TCOMPLEXTCP1"/>
</dbReference>
<keyword evidence="7 9" id="KW-0143">Chaperone</keyword>
<dbReference type="PROSITE" id="PS00995">
    <property type="entry name" value="TCP1_3"/>
    <property type="match status" value="1"/>
</dbReference>
<accession>A0A6J0TXX6</accession>
<dbReference type="InterPro" id="IPR012721">
    <property type="entry name" value="Chap_CCT_theta"/>
</dbReference>
<evidence type="ECO:0000256" key="8">
    <source>
        <dbReference type="ARBA" id="ARBA00029602"/>
    </source>
</evidence>
<dbReference type="InterPro" id="IPR017998">
    <property type="entry name" value="Chaperone_TCP-1"/>
</dbReference>
<evidence type="ECO:0000256" key="9">
    <source>
        <dbReference type="RuleBase" id="RU004187"/>
    </source>
</evidence>
<comment type="subcellular location">
    <subcellularLocation>
        <location evidence="1">Cytoplasm</location>
    </subcellularLocation>
</comment>
<dbReference type="InterPro" id="IPR002194">
    <property type="entry name" value="Chaperonin_TCP-1_CS"/>
</dbReference>
<sequence length="548" mass="59425">MALHVPKAPGFAQMLKEGAKHFSGLEEAVYRNIMACKELAQTTRTAYGPNGMNKMVINHLEKLFVTNDAATILRELEVQHPAAKMIVMASHMQEQEVGDGTNFVLVFAGALLEHAEELLRMGLSVSEVIEGYEKASKKALEILPDLVCCSAKNLRDVEEVASLLQTSIMSKQRGNEVFLTKLIAEACVSIYPESGHFNVDNIRVCKILGSGICASTVLHGMVFKKETEGDVTSVKNAKIAVYSCPFDGMITETKGTVLIKNAEELMDFSKGEENLMELQVKAIADAGANVLVTGGKVADMALHYANKYNLMIIRLNSKWDLRRLCKTVGATALPRLTPPNLEELGHCDSVYLSEVGETQVVVFKHDKEDGAISTIVIRGSTDNLMDDVERAVDDGVNTFKVLTRDKRLVPGGGATEIELAKQITSFGETCPGLDQYAIKKFAEAFEAVPRALAENSGIKGNELISKLYAVHQEGNKNVGFDIEAEAAAVKDMLEAGVLDTYLGKHWGIKLATNAAVTVLRVDQIIMAKPAGGPKPPTGKKDVDGDQSD</sequence>
<dbReference type="Gene3D" id="3.50.7.10">
    <property type="entry name" value="GroEL"/>
    <property type="match status" value="1"/>
</dbReference>
<protein>
    <recommendedName>
        <fullName evidence="3">T-complex protein 1 subunit theta</fullName>
    </recommendedName>
    <alternativeName>
        <fullName evidence="8">CCT-theta</fullName>
    </alternativeName>
</protein>
<evidence type="ECO:0000256" key="2">
    <source>
        <dbReference type="ARBA" id="ARBA00008020"/>
    </source>
</evidence>
<dbReference type="PROSITE" id="PS00751">
    <property type="entry name" value="TCP1_2"/>
    <property type="match status" value="1"/>
</dbReference>
<feature type="compositionally biased region" description="Basic and acidic residues" evidence="10">
    <location>
        <begin position="538"/>
        <end position="548"/>
    </location>
</feature>
<dbReference type="SUPFAM" id="SSF52029">
    <property type="entry name" value="GroEL apical domain-like"/>
    <property type="match status" value="1"/>
</dbReference>